<sequence length="178" mass="20608">MEFWNKMIFPVRRVWLALSSRVNYSPKSGIFFFLLLLFFSNPRKHKFIFIHSLSGGLLKLRDDVQTCGYEDVQVMWEMLRRSETEPTEHRLTVSILMQIPNFTQLKLKSVGLGLNSRTFQMQFKAKFGNIQIRSSPSIPSATFYEGIPRICKTIEGFDDGVLVNNVGIFYPYVLPRSG</sequence>
<evidence type="ECO:0000313" key="2">
    <source>
        <dbReference type="Proteomes" id="UP000813462"/>
    </source>
</evidence>
<organism evidence="1 2">
    <name type="scientific">Ziziphus jujuba var. spinosa</name>
    <dbReference type="NCBI Taxonomy" id="714518"/>
    <lineage>
        <taxon>Eukaryota</taxon>
        <taxon>Viridiplantae</taxon>
        <taxon>Streptophyta</taxon>
        <taxon>Embryophyta</taxon>
        <taxon>Tracheophyta</taxon>
        <taxon>Spermatophyta</taxon>
        <taxon>Magnoliopsida</taxon>
        <taxon>eudicotyledons</taxon>
        <taxon>Gunneridae</taxon>
        <taxon>Pentapetalae</taxon>
        <taxon>rosids</taxon>
        <taxon>fabids</taxon>
        <taxon>Rosales</taxon>
        <taxon>Rhamnaceae</taxon>
        <taxon>Paliureae</taxon>
        <taxon>Ziziphus</taxon>
    </lineage>
</organism>
<dbReference type="PANTHER" id="PTHR33181">
    <property type="entry name" value="OS01G0778500 PROTEIN"/>
    <property type="match status" value="1"/>
</dbReference>
<dbReference type="PANTHER" id="PTHR33181:SF19">
    <property type="entry name" value="OS04G0658200 PROTEIN"/>
    <property type="match status" value="1"/>
</dbReference>
<reference evidence="1" key="1">
    <citation type="journal article" date="2021" name="Front. Plant Sci.">
        <title>Chromosome-Scale Genome Assembly for Chinese Sour Jujube and Insights Into Its Genome Evolution and Domestication Signature.</title>
        <authorList>
            <person name="Shen L.-Y."/>
            <person name="Luo H."/>
            <person name="Wang X.-L."/>
            <person name="Wang X.-M."/>
            <person name="Qiu X.-J."/>
            <person name="Liu H."/>
            <person name="Zhou S.-S."/>
            <person name="Jia K.-H."/>
            <person name="Nie S."/>
            <person name="Bao Y.-T."/>
            <person name="Zhang R.-G."/>
            <person name="Yun Q.-Z."/>
            <person name="Chai Y.-H."/>
            <person name="Lu J.-Y."/>
            <person name="Li Y."/>
            <person name="Zhao S.-W."/>
            <person name="Mao J.-F."/>
            <person name="Jia S.-G."/>
            <person name="Mao Y.-M."/>
        </authorList>
    </citation>
    <scope>NUCLEOTIDE SEQUENCE</scope>
    <source>
        <strain evidence="1">AT0</strain>
        <tissue evidence="1">Leaf</tissue>
    </source>
</reference>
<evidence type="ECO:0000313" key="1">
    <source>
        <dbReference type="EMBL" id="KAH7516660.1"/>
    </source>
</evidence>
<dbReference type="EMBL" id="JAEACU010000010">
    <property type="protein sequence ID" value="KAH7516660.1"/>
    <property type="molecule type" value="Genomic_DNA"/>
</dbReference>
<proteinExistence type="predicted"/>
<comment type="caution">
    <text evidence="1">The sequence shown here is derived from an EMBL/GenBank/DDBJ whole genome shotgun (WGS) entry which is preliminary data.</text>
</comment>
<name>A0A978UPA8_ZIZJJ</name>
<dbReference type="Proteomes" id="UP000813462">
    <property type="component" value="Unassembled WGS sequence"/>
</dbReference>
<dbReference type="AlphaFoldDB" id="A0A978UPA8"/>
<gene>
    <name evidence="1" type="ORF">FEM48_Zijuj10G0158600</name>
</gene>
<protein>
    <submittedName>
        <fullName evidence="1">Uncharacterized protein</fullName>
    </submittedName>
</protein>
<accession>A0A978UPA8</accession>